<dbReference type="InterPro" id="IPR044135">
    <property type="entry name" value="Met-tRNA-FMT_C"/>
</dbReference>
<evidence type="ECO:0000259" key="4">
    <source>
        <dbReference type="Pfam" id="PF02911"/>
    </source>
</evidence>
<name>A0A381TDN3_9ZZZZ</name>
<dbReference type="AlphaFoldDB" id="A0A381TDN3"/>
<feature type="domain" description="Formyl transferase C-terminal" evidence="4">
    <location>
        <begin position="205"/>
        <end position="295"/>
    </location>
</feature>
<dbReference type="SUPFAM" id="SSF50486">
    <property type="entry name" value="FMT C-terminal domain-like"/>
    <property type="match status" value="1"/>
</dbReference>
<protein>
    <submittedName>
        <fullName evidence="5">Uncharacterized protein</fullName>
    </submittedName>
</protein>
<dbReference type="SUPFAM" id="SSF53328">
    <property type="entry name" value="Formyltransferase"/>
    <property type="match status" value="1"/>
</dbReference>
<evidence type="ECO:0000259" key="3">
    <source>
        <dbReference type="Pfam" id="PF00551"/>
    </source>
</evidence>
<accession>A0A381TDN3</accession>
<dbReference type="PANTHER" id="PTHR11138:SF5">
    <property type="entry name" value="METHIONYL-TRNA FORMYLTRANSFERASE, MITOCHONDRIAL"/>
    <property type="match status" value="1"/>
</dbReference>
<organism evidence="5">
    <name type="scientific">marine metagenome</name>
    <dbReference type="NCBI Taxonomy" id="408172"/>
    <lineage>
        <taxon>unclassified sequences</taxon>
        <taxon>metagenomes</taxon>
        <taxon>ecological metagenomes</taxon>
    </lineage>
</organism>
<dbReference type="GO" id="GO:0005829">
    <property type="term" value="C:cytosol"/>
    <property type="evidence" value="ECO:0007669"/>
    <property type="project" value="TreeGrafter"/>
</dbReference>
<dbReference type="EMBL" id="UINC01004374">
    <property type="protein sequence ID" value="SVA13854.1"/>
    <property type="molecule type" value="Genomic_DNA"/>
</dbReference>
<dbReference type="Pfam" id="PF02911">
    <property type="entry name" value="Formyl_trans_C"/>
    <property type="match status" value="1"/>
</dbReference>
<gene>
    <name evidence="5" type="ORF">METZ01_LOCUS66708</name>
</gene>
<dbReference type="InterPro" id="IPR011034">
    <property type="entry name" value="Formyl_transferase-like_C_sf"/>
</dbReference>
<dbReference type="InterPro" id="IPR036477">
    <property type="entry name" value="Formyl_transf_N_sf"/>
</dbReference>
<evidence type="ECO:0000256" key="2">
    <source>
        <dbReference type="ARBA" id="ARBA00022917"/>
    </source>
</evidence>
<dbReference type="GO" id="GO:0004479">
    <property type="term" value="F:methionyl-tRNA formyltransferase activity"/>
    <property type="evidence" value="ECO:0007669"/>
    <property type="project" value="TreeGrafter"/>
</dbReference>
<reference evidence="5" key="1">
    <citation type="submission" date="2018-05" db="EMBL/GenBank/DDBJ databases">
        <authorList>
            <person name="Lanie J.A."/>
            <person name="Ng W.-L."/>
            <person name="Kazmierczak K.M."/>
            <person name="Andrzejewski T.M."/>
            <person name="Davidsen T.M."/>
            <person name="Wayne K.J."/>
            <person name="Tettelin H."/>
            <person name="Glass J.I."/>
            <person name="Rusch D."/>
            <person name="Podicherti R."/>
            <person name="Tsui H.-C.T."/>
            <person name="Winkler M.E."/>
        </authorList>
    </citation>
    <scope>NUCLEOTIDE SEQUENCE</scope>
</reference>
<dbReference type="Gene3D" id="3.40.50.12230">
    <property type="match status" value="1"/>
</dbReference>
<keyword evidence="2" id="KW-0648">Protein biosynthesis</keyword>
<evidence type="ECO:0000256" key="1">
    <source>
        <dbReference type="ARBA" id="ARBA00022679"/>
    </source>
</evidence>
<dbReference type="CDD" id="cd08704">
    <property type="entry name" value="Met_tRNA_FMT_C"/>
    <property type="match status" value="1"/>
</dbReference>
<dbReference type="Pfam" id="PF00551">
    <property type="entry name" value="Formyl_trans_N"/>
    <property type="match status" value="1"/>
</dbReference>
<dbReference type="PANTHER" id="PTHR11138">
    <property type="entry name" value="METHIONYL-TRNA FORMYLTRANSFERASE"/>
    <property type="match status" value="1"/>
</dbReference>
<sequence>MRISIIGQSAFGKSVLETLAVNDVDDIVAVFAPPTREGQPADPISEAANALNVPVFGFKRLRDQEAITQFKSLEPELCIMAFVTDIVPMEMINSPILGTIQYHPSLLPLHRGPSSINWPIINGESNTGLTIFWPDNGLDTGPVLMQKEVEITPKETLGDLYFKKLFPLGVEAIIESVELVRSGKAPKIVQDESKATYEGWCKAGDVQVNWGESASTIFNMIRGADPQPGANTTFKGTKLSLYDAAPSSDNTATPGTVLSIDEFGIHVSTSDGNVNIGRVRESGSKKVPSAEWAESVGLGVGDILGT</sequence>
<dbReference type="InterPro" id="IPR005793">
    <property type="entry name" value="Formyl_trans_C"/>
</dbReference>
<feature type="domain" description="Formyl transferase N-terminal" evidence="3">
    <location>
        <begin position="1"/>
        <end position="163"/>
    </location>
</feature>
<proteinExistence type="predicted"/>
<dbReference type="InterPro" id="IPR002376">
    <property type="entry name" value="Formyl_transf_N"/>
</dbReference>
<evidence type="ECO:0000313" key="5">
    <source>
        <dbReference type="EMBL" id="SVA13854.1"/>
    </source>
</evidence>
<keyword evidence="1" id="KW-0808">Transferase</keyword>